<dbReference type="SUPFAM" id="SSF51735">
    <property type="entry name" value="NAD(P)-binding Rossmann-fold domains"/>
    <property type="match status" value="1"/>
</dbReference>
<dbReference type="PANTHER" id="PTHR43580">
    <property type="entry name" value="OXIDOREDUCTASE GLYR1-RELATED"/>
    <property type="match status" value="1"/>
</dbReference>
<name>A0A9Q0N365_9DIPT</name>
<evidence type="ECO:0000256" key="5">
    <source>
        <dbReference type="ARBA" id="ARBA00034140"/>
    </source>
</evidence>
<dbReference type="AlphaFoldDB" id="A0A9Q0N365"/>
<evidence type="ECO:0000256" key="4">
    <source>
        <dbReference type="ARBA" id="ARBA00030287"/>
    </source>
</evidence>
<proteinExistence type="inferred from homology"/>
<dbReference type="InterPro" id="IPR000313">
    <property type="entry name" value="PWWP_dom"/>
</dbReference>
<comment type="subcellular location">
    <subcellularLocation>
        <location evidence="1">Chromosome</location>
    </subcellularLocation>
</comment>
<dbReference type="Pfam" id="PF00855">
    <property type="entry name" value="PWWP"/>
    <property type="match status" value="1"/>
</dbReference>
<dbReference type="Gene3D" id="3.40.50.720">
    <property type="entry name" value="NAD(P)-binding Rossmann-like Domain"/>
    <property type="match status" value="1"/>
</dbReference>
<dbReference type="PROSITE" id="PS50812">
    <property type="entry name" value="PWWP"/>
    <property type="match status" value="1"/>
</dbReference>
<evidence type="ECO:0000256" key="3">
    <source>
        <dbReference type="ARBA" id="ARBA00022454"/>
    </source>
</evidence>
<dbReference type="InterPro" id="IPR006115">
    <property type="entry name" value="6PGDH_NADP-bd"/>
</dbReference>
<comment type="caution">
    <text evidence="7">The sequence shown here is derived from an EMBL/GenBank/DDBJ whole genome shotgun (WGS) entry which is preliminary data.</text>
</comment>
<dbReference type="GO" id="GO:0050661">
    <property type="term" value="F:NADP binding"/>
    <property type="evidence" value="ECO:0007669"/>
    <property type="project" value="InterPro"/>
</dbReference>
<organism evidence="7 8">
    <name type="scientific">Pseudolycoriella hygida</name>
    <dbReference type="NCBI Taxonomy" id="35572"/>
    <lineage>
        <taxon>Eukaryota</taxon>
        <taxon>Metazoa</taxon>
        <taxon>Ecdysozoa</taxon>
        <taxon>Arthropoda</taxon>
        <taxon>Hexapoda</taxon>
        <taxon>Insecta</taxon>
        <taxon>Pterygota</taxon>
        <taxon>Neoptera</taxon>
        <taxon>Endopterygota</taxon>
        <taxon>Diptera</taxon>
        <taxon>Nematocera</taxon>
        <taxon>Sciaroidea</taxon>
        <taxon>Sciaridae</taxon>
        <taxon>Pseudolycoriella</taxon>
    </lineage>
</organism>
<feature type="domain" description="PWWP" evidence="6">
    <location>
        <begin position="2"/>
        <end position="60"/>
    </location>
</feature>
<evidence type="ECO:0000313" key="7">
    <source>
        <dbReference type="EMBL" id="KAJ6642739.1"/>
    </source>
</evidence>
<dbReference type="InterPro" id="IPR051265">
    <property type="entry name" value="HIBADH-related_NP60_sf"/>
</dbReference>
<dbReference type="InterPro" id="IPR008927">
    <property type="entry name" value="6-PGluconate_DH-like_C_sf"/>
</dbReference>
<accession>A0A9Q0N365</accession>
<dbReference type="Gene3D" id="1.10.1040.10">
    <property type="entry name" value="N-(1-d-carboxylethyl)-l-norvaline Dehydrogenase, domain 2"/>
    <property type="match status" value="1"/>
</dbReference>
<dbReference type="InterPro" id="IPR036291">
    <property type="entry name" value="NAD(P)-bd_dom_sf"/>
</dbReference>
<dbReference type="Gene3D" id="2.30.30.140">
    <property type="match status" value="1"/>
</dbReference>
<dbReference type="SMART" id="SM00293">
    <property type="entry name" value="PWWP"/>
    <property type="match status" value="1"/>
</dbReference>
<evidence type="ECO:0000259" key="6">
    <source>
        <dbReference type="PROSITE" id="PS50812"/>
    </source>
</evidence>
<dbReference type="GO" id="GO:0000785">
    <property type="term" value="C:chromatin"/>
    <property type="evidence" value="ECO:0007669"/>
    <property type="project" value="TreeGrafter"/>
</dbReference>
<gene>
    <name evidence="7" type="ORF">Bhyg_07693</name>
</gene>
<evidence type="ECO:0000256" key="1">
    <source>
        <dbReference type="ARBA" id="ARBA00004286"/>
    </source>
</evidence>
<keyword evidence="3" id="KW-0158">Chromosome</keyword>
<dbReference type="Pfam" id="PF03446">
    <property type="entry name" value="NAD_binding_2"/>
    <property type="match status" value="1"/>
</dbReference>
<dbReference type="GO" id="GO:0031491">
    <property type="term" value="F:nucleosome binding"/>
    <property type="evidence" value="ECO:0007669"/>
    <property type="project" value="TreeGrafter"/>
</dbReference>
<dbReference type="Proteomes" id="UP001151699">
    <property type="component" value="Chromosome B"/>
</dbReference>
<dbReference type="PANTHER" id="PTHR43580:SF2">
    <property type="entry name" value="CYTOKINE-LIKE NUCLEAR FACTOR N-PAC"/>
    <property type="match status" value="1"/>
</dbReference>
<sequence>MEKNLVWAKMKRFRYWPGRICPADSTDIPRPSATSKLIFFFGTKDIHWVEEKCVRPYCEFRKVHSKGVRPKTNLRTAIDQIEDYLRDPVKFRSNAGLESVDEYDDTDTSRKAFGFLGLDPIGYEIVRNLTKSEREIIVWVEDLAQLEVLNLDANEVAPTPFDVCKRADYIFSFISNPLSLDELVDGTIASFKEGKGYIQMSGLSVDVSQKIANTISSNGGRYLEALPLGSQSEANNGEIVILTAGDKILLEACNPCFRAIGKRSYFLGDVGNAMKMYLIIQSMVGVAIVGLIESLRLAQTLGLPQDHVMEILQFTSFSSPYLLDNGRGSSFFLFIRYTRLLGLFEFL</sequence>
<dbReference type="OrthoDB" id="21615at2759"/>
<dbReference type="EMBL" id="WJQU01000002">
    <property type="protein sequence ID" value="KAJ6642739.1"/>
    <property type="molecule type" value="Genomic_DNA"/>
</dbReference>
<dbReference type="GO" id="GO:0003677">
    <property type="term" value="F:DNA binding"/>
    <property type="evidence" value="ECO:0007669"/>
    <property type="project" value="TreeGrafter"/>
</dbReference>
<dbReference type="InterPro" id="IPR013328">
    <property type="entry name" value="6PGD_dom2"/>
</dbReference>
<protein>
    <recommendedName>
        <fullName evidence="5">Cytokine-like nuclear factor N-PAC</fullName>
    </recommendedName>
    <alternativeName>
        <fullName evidence="4">Glyoxylate reductase 1 homolog</fullName>
    </alternativeName>
</protein>
<evidence type="ECO:0000256" key="2">
    <source>
        <dbReference type="ARBA" id="ARBA00007598"/>
    </source>
</evidence>
<evidence type="ECO:0000313" key="8">
    <source>
        <dbReference type="Proteomes" id="UP001151699"/>
    </source>
</evidence>
<comment type="similarity">
    <text evidence="2">Belongs to the HIBADH-related family. NP60 subfamily.</text>
</comment>
<dbReference type="SUPFAM" id="SSF63748">
    <property type="entry name" value="Tudor/PWWP/MBT"/>
    <property type="match status" value="1"/>
</dbReference>
<dbReference type="GO" id="GO:0140673">
    <property type="term" value="P:transcription elongation-coupled chromatin remodeling"/>
    <property type="evidence" value="ECO:0007669"/>
    <property type="project" value="TreeGrafter"/>
</dbReference>
<reference evidence="7" key="1">
    <citation type="submission" date="2022-07" db="EMBL/GenBank/DDBJ databases">
        <authorList>
            <person name="Trinca V."/>
            <person name="Uliana J.V.C."/>
            <person name="Torres T.T."/>
            <person name="Ward R.J."/>
            <person name="Monesi N."/>
        </authorList>
    </citation>
    <scope>NUCLEOTIDE SEQUENCE</scope>
    <source>
        <strain evidence="7">HSMRA1968</strain>
        <tissue evidence="7">Whole embryos</tissue>
    </source>
</reference>
<dbReference type="SUPFAM" id="SSF48179">
    <property type="entry name" value="6-phosphogluconate dehydrogenase C-terminal domain-like"/>
    <property type="match status" value="1"/>
</dbReference>
<keyword evidence="8" id="KW-1185">Reference proteome</keyword>